<dbReference type="AlphaFoldDB" id="A0A0F9F4H6"/>
<name>A0A0F9F4H6_9ZZZZ</name>
<dbReference type="EMBL" id="LAZR01024981">
    <property type="protein sequence ID" value="KKL73366.1"/>
    <property type="molecule type" value="Genomic_DNA"/>
</dbReference>
<organism evidence="1">
    <name type="scientific">marine sediment metagenome</name>
    <dbReference type="NCBI Taxonomy" id="412755"/>
    <lineage>
        <taxon>unclassified sequences</taxon>
        <taxon>metagenomes</taxon>
        <taxon>ecological metagenomes</taxon>
    </lineage>
</organism>
<feature type="non-terminal residue" evidence="1">
    <location>
        <position position="479"/>
    </location>
</feature>
<evidence type="ECO:0008006" key="2">
    <source>
        <dbReference type="Google" id="ProtNLM"/>
    </source>
</evidence>
<sequence>MSTFGPTAQARQLPDIIQMGLEYERRRRTPPPEIQDFMREYRRRGWLAPTAPGPEASDPAAQQRLARERFQQIQQKYEPPSDDDRAWWIKERMNQFIARQQKVYLQSARGRQEWDERNPAFVMGSPTQMLFRREPTLDYEQKERVWQSIRPMLPKVEEDLGKQFDTLHSPMTRFQEQRDQGGQWLAQGFRNAHPDASDQEVYNYVHENLAVQGYQPSIAGQMEAVVDKAELAQQLKAAEVAGMPLVDQMGVAGIGYAPVTGFIKSFQDTLAGVAGTMGMGGIAKFLETTTGSDFGFRDYQDTIEHYWTVTAQDNFLLGTTQQKGATGDIKRFSELMGQISGDLAQTYVAVRMGMGAAKWAGFSARLTKTLGTLTGMGFMGIKEGAGASRTIYASLMAQGYSETEARQRAMYAGLAVGVVNALLEYLPIEHFVFLKKGKNLSRFQGALRGWFVEGSQEGLQEGVNLLAEWESGAMIDKPL</sequence>
<proteinExistence type="predicted"/>
<accession>A0A0F9F4H6</accession>
<reference evidence="1" key="1">
    <citation type="journal article" date="2015" name="Nature">
        <title>Complex archaea that bridge the gap between prokaryotes and eukaryotes.</title>
        <authorList>
            <person name="Spang A."/>
            <person name="Saw J.H."/>
            <person name="Jorgensen S.L."/>
            <person name="Zaremba-Niedzwiedzka K."/>
            <person name="Martijn J."/>
            <person name="Lind A.E."/>
            <person name="van Eijk R."/>
            <person name="Schleper C."/>
            <person name="Guy L."/>
            <person name="Ettema T.J."/>
        </authorList>
    </citation>
    <scope>NUCLEOTIDE SEQUENCE</scope>
</reference>
<protein>
    <recommendedName>
        <fullName evidence="2">Large polyvalent protein associated domain-containing protein</fullName>
    </recommendedName>
</protein>
<evidence type="ECO:0000313" key="1">
    <source>
        <dbReference type="EMBL" id="KKL73366.1"/>
    </source>
</evidence>
<gene>
    <name evidence="1" type="ORF">LCGC14_2075650</name>
</gene>
<comment type="caution">
    <text evidence="1">The sequence shown here is derived from an EMBL/GenBank/DDBJ whole genome shotgun (WGS) entry which is preliminary data.</text>
</comment>